<dbReference type="InterPro" id="IPR020845">
    <property type="entry name" value="AMP-binding_CS"/>
</dbReference>
<dbReference type="InterPro" id="IPR025110">
    <property type="entry name" value="AMP-bd_C"/>
</dbReference>
<gene>
    <name evidence="5" type="ORF">GPLA_4075</name>
</gene>
<dbReference type="InterPro" id="IPR000873">
    <property type="entry name" value="AMP-dep_synth/lig_dom"/>
</dbReference>
<dbReference type="RefSeq" id="WP_007106718.1">
    <property type="nucleotide sequence ID" value="NZ_BAER01000120.1"/>
</dbReference>
<dbReference type="EMBL" id="BAER01000120">
    <property type="protein sequence ID" value="GAC34954.1"/>
    <property type="molecule type" value="Genomic_DNA"/>
</dbReference>
<evidence type="ECO:0000256" key="1">
    <source>
        <dbReference type="ARBA" id="ARBA00006432"/>
    </source>
</evidence>
<dbReference type="InterPro" id="IPR045851">
    <property type="entry name" value="AMP-bd_C_sf"/>
</dbReference>
<dbReference type="InterPro" id="IPR042099">
    <property type="entry name" value="ANL_N_sf"/>
</dbReference>
<organism evidence="5 6">
    <name type="scientific">Paraglaciecola polaris LMG 21857</name>
    <dbReference type="NCBI Taxonomy" id="1129793"/>
    <lineage>
        <taxon>Bacteria</taxon>
        <taxon>Pseudomonadati</taxon>
        <taxon>Pseudomonadota</taxon>
        <taxon>Gammaproteobacteria</taxon>
        <taxon>Alteromonadales</taxon>
        <taxon>Alteromonadaceae</taxon>
        <taxon>Paraglaciecola</taxon>
    </lineage>
</organism>
<feature type="domain" description="AMP-binding enzyme C-terminal" evidence="4">
    <location>
        <begin position="437"/>
        <end position="512"/>
    </location>
</feature>
<proteinExistence type="inferred from homology"/>
<dbReference type="Gene3D" id="3.40.50.12780">
    <property type="entry name" value="N-terminal domain of ligase-like"/>
    <property type="match status" value="1"/>
</dbReference>
<reference evidence="6" key="1">
    <citation type="journal article" date="2014" name="Environ. Microbiol.">
        <title>Comparative genomics of the marine bacterial genus Glaciecola reveals the high degree of genomic diversity and genomic characteristic for cold adaptation.</title>
        <authorList>
            <person name="Qin Q.L."/>
            <person name="Xie B.B."/>
            <person name="Yu Y."/>
            <person name="Shu Y.L."/>
            <person name="Rong J.C."/>
            <person name="Zhang Y.J."/>
            <person name="Zhao D.L."/>
            <person name="Chen X.L."/>
            <person name="Zhang X.Y."/>
            <person name="Chen B."/>
            <person name="Zhou B.C."/>
            <person name="Zhang Y.Z."/>
        </authorList>
    </citation>
    <scope>NUCLEOTIDE SEQUENCE [LARGE SCALE GENOMIC DNA]</scope>
    <source>
        <strain evidence="6">LMG 21857</strain>
    </source>
</reference>
<name>K6YQD7_9ALTE</name>
<sequence>MNNQALNKNLIERVAMGDLLRRRSRDSASQTAIVDFPDGERRATSYGELNNRVNQLAHGLLEKGLKQGDKLALFSSNQRDMLTVYFACYKLGVVAVPINFMQGVDDVRYNLEHSETAAVIHEAMFSEMVHACTQSNQHIKLTVQMGNSRGKSDYSLEALIEHQSCHEISDRIIDDRDTAHMIYTSGTTSRPKAVESSHVALTIAALTGAIELNINKGNRMLLVLPLFHCAALSILHPILLRGGCAVLHAVFEPNVIVNSLEQEKIETAVFIPMMWHALLATPNVEKRDFRHFKLGVYAMAAMNNQSLEKVRSIFGCVMHLGSGQTEFAPMACLFRDKSATEFSEGNYWGVPVCMVEQAIVDTQGNELANGEVGEIAWRGPQVMSGYYMNEQATEEAAKFGWHHTGDIGLIDNQGQLLFIDRIKDTIKSGGENVSSQKVEQALELLDGIERAAAFGVSHPHWGEAVCACIISATLSEVDIPHIEAHCKAQLGKFEVPKAIFICETLPVTGTGKVRKVELRAQYKDVFSALNE</sequence>
<dbReference type="SUPFAM" id="SSF56801">
    <property type="entry name" value="Acetyl-CoA synthetase-like"/>
    <property type="match status" value="1"/>
</dbReference>
<dbReference type="Proteomes" id="UP000006322">
    <property type="component" value="Unassembled WGS sequence"/>
</dbReference>
<dbReference type="GO" id="GO:0031956">
    <property type="term" value="F:medium-chain fatty acid-CoA ligase activity"/>
    <property type="evidence" value="ECO:0007669"/>
    <property type="project" value="TreeGrafter"/>
</dbReference>
<dbReference type="PANTHER" id="PTHR43201:SF5">
    <property type="entry name" value="MEDIUM-CHAIN ACYL-COA LIGASE ACSF2, MITOCHONDRIAL"/>
    <property type="match status" value="1"/>
</dbReference>
<evidence type="ECO:0000313" key="5">
    <source>
        <dbReference type="EMBL" id="GAC34954.1"/>
    </source>
</evidence>
<evidence type="ECO:0000256" key="2">
    <source>
        <dbReference type="ARBA" id="ARBA00022598"/>
    </source>
</evidence>
<evidence type="ECO:0000259" key="3">
    <source>
        <dbReference type="Pfam" id="PF00501"/>
    </source>
</evidence>
<keyword evidence="2 5" id="KW-0436">Ligase</keyword>
<dbReference type="PANTHER" id="PTHR43201">
    <property type="entry name" value="ACYL-COA SYNTHETASE"/>
    <property type="match status" value="1"/>
</dbReference>
<comment type="caution">
    <text evidence="5">The sequence shown here is derived from an EMBL/GenBank/DDBJ whole genome shotgun (WGS) entry which is preliminary data.</text>
</comment>
<evidence type="ECO:0000313" key="6">
    <source>
        <dbReference type="Proteomes" id="UP000006322"/>
    </source>
</evidence>
<dbReference type="Gene3D" id="3.30.300.30">
    <property type="match status" value="1"/>
</dbReference>
<keyword evidence="6" id="KW-1185">Reference proteome</keyword>
<dbReference type="PROSITE" id="PS00455">
    <property type="entry name" value="AMP_BINDING"/>
    <property type="match status" value="1"/>
</dbReference>
<comment type="similarity">
    <text evidence="1">Belongs to the ATP-dependent AMP-binding enzyme family.</text>
</comment>
<dbReference type="Pfam" id="PF00501">
    <property type="entry name" value="AMP-binding"/>
    <property type="match status" value="1"/>
</dbReference>
<evidence type="ECO:0000259" key="4">
    <source>
        <dbReference type="Pfam" id="PF13193"/>
    </source>
</evidence>
<dbReference type="STRING" id="1129793.GPLA_4075"/>
<dbReference type="GO" id="GO:0006631">
    <property type="term" value="P:fatty acid metabolic process"/>
    <property type="evidence" value="ECO:0007669"/>
    <property type="project" value="TreeGrafter"/>
</dbReference>
<dbReference type="AlphaFoldDB" id="K6YQD7"/>
<dbReference type="OrthoDB" id="9047442at2"/>
<feature type="domain" description="AMP-dependent synthetase/ligase" evidence="3">
    <location>
        <begin position="22"/>
        <end position="387"/>
    </location>
</feature>
<dbReference type="Pfam" id="PF13193">
    <property type="entry name" value="AMP-binding_C"/>
    <property type="match status" value="1"/>
</dbReference>
<protein>
    <submittedName>
        <fullName evidence="5">AMP-dependent synthetase and ligase</fullName>
    </submittedName>
</protein>
<accession>K6YQD7</accession>